<dbReference type="CDD" id="cd02851">
    <property type="entry name" value="E_set_GO_C"/>
    <property type="match status" value="1"/>
</dbReference>
<organism evidence="4 5">
    <name type="scientific">Rubus argutus</name>
    <name type="common">Southern blackberry</name>
    <dbReference type="NCBI Taxonomy" id="59490"/>
    <lineage>
        <taxon>Eukaryota</taxon>
        <taxon>Viridiplantae</taxon>
        <taxon>Streptophyta</taxon>
        <taxon>Embryophyta</taxon>
        <taxon>Tracheophyta</taxon>
        <taxon>Spermatophyta</taxon>
        <taxon>Magnoliopsida</taxon>
        <taxon>eudicotyledons</taxon>
        <taxon>Gunneridae</taxon>
        <taxon>Pentapetalae</taxon>
        <taxon>rosids</taxon>
        <taxon>fabids</taxon>
        <taxon>Rosales</taxon>
        <taxon>Rosaceae</taxon>
        <taxon>Rosoideae</taxon>
        <taxon>Rosoideae incertae sedis</taxon>
        <taxon>Rubus</taxon>
    </lineage>
</organism>
<dbReference type="InterPro" id="IPR013783">
    <property type="entry name" value="Ig-like_fold"/>
</dbReference>
<dbReference type="Gene3D" id="2.60.40.10">
    <property type="entry name" value="Immunoglobulins"/>
    <property type="match status" value="1"/>
</dbReference>
<name>A0AAW1YBT3_RUBAR</name>
<dbReference type="PANTHER" id="PTHR32208">
    <property type="entry name" value="SECRETED PROTEIN-RELATED"/>
    <property type="match status" value="1"/>
</dbReference>
<dbReference type="Gene3D" id="2.130.10.80">
    <property type="entry name" value="Galactose oxidase/kelch, beta-propeller"/>
    <property type="match status" value="1"/>
</dbReference>
<dbReference type="SUPFAM" id="SSF50965">
    <property type="entry name" value="Galactose oxidase, central domain"/>
    <property type="match status" value="1"/>
</dbReference>
<gene>
    <name evidence="4" type="ORF">M0R45_012116</name>
</gene>
<evidence type="ECO:0000313" key="4">
    <source>
        <dbReference type="EMBL" id="KAK9946666.1"/>
    </source>
</evidence>
<sequence length="582" mass="64869">MSILLKSLTPLFLFFFFTFGNSRILKIPLILFFNGGEYEYYKADHIPNEAIKYEKDYRGGWELFSENSGVSAMHMIMMPNSNKVIMFDAAGFGPSEISLPAGDCRQVLDSRREDEVYEVDCWAHAVEFDIDTAAIRPLKILTDTWCSSGGLSANGTLVQTGGWDEGARSVRYFNGCSTCNWEEYPMSLSGLRWFSTQHILPNGDFIVVGGRRMYNYEYIPKAGSSYEISYSLPFLQETSDPVENNLYPFVFLSTDGNLLIFANNRSVLLKPTTNKIVRELPVLDGGSRNYPASGMAALLPIKLNDPNPNVTRAEILVCGGADPRAGKFVEKGIYVTALQDCGRIDITNPKATWRKEMMPTPRIMGDMVILPTGDILLINGAKKGTAGWNFAEDPNVTPVLYKPENPTTQRFVELKSTTIARMYGSTSTVLPDGTILVAGSNPNFYYNFTAVKYPTELRVEKFFPPYFHPVGMSDRAVITSDYKGAMVNYGQNFVIEFQVKKDRVDQSNLKVTMYAPPFTTHGFSMGQRLLVLAIKELKIVGLELFQVEVVSPPTAKIAPPGFYLVFVVHVGVPSSGIWLQIA</sequence>
<dbReference type="InterPro" id="IPR011043">
    <property type="entry name" value="Gal_Oxase/kelch_b-propeller"/>
</dbReference>
<dbReference type="Pfam" id="PF09118">
    <property type="entry name" value="GO-like_E_set"/>
    <property type="match status" value="1"/>
</dbReference>
<dbReference type="EMBL" id="JBEDUW010000002">
    <property type="protein sequence ID" value="KAK9946666.1"/>
    <property type="molecule type" value="Genomic_DNA"/>
</dbReference>
<reference evidence="4 5" key="1">
    <citation type="journal article" date="2023" name="G3 (Bethesda)">
        <title>A chromosome-length genome assembly and annotation of blackberry (Rubus argutus, cv. 'Hillquist').</title>
        <authorList>
            <person name="Bruna T."/>
            <person name="Aryal R."/>
            <person name="Dudchenko O."/>
            <person name="Sargent D.J."/>
            <person name="Mead D."/>
            <person name="Buti M."/>
            <person name="Cavallini A."/>
            <person name="Hytonen T."/>
            <person name="Andres J."/>
            <person name="Pham M."/>
            <person name="Weisz D."/>
            <person name="Mascagni F."/>
            <person name="Usai G."/>
            <person name="Natali L."/>
            <person name="Bassil N."/>
            <person name="Fernandez G.E."/>
            <person name="Lomsadze A."/>
            <person name="Armour M."/>
            <person name="Olukolu B."/>
            <person name="Poorten T."/>
            <person name="Britton C."/>
            <person name="Davik J."/>
            <person name="Ashrafi H."/>
            <person name="Aiden E.L."/>
            <person name="Borodovsky M."/>
            <person name="Worthington M."/>
        </authorList>
    </citation>
    <scope>NUCLEOTIDE SEQUENCE [LARGE SCALE GENOMIC DNA]</scope>
    <source>
        <strain evidence="4">PI 553951</strain>
    </source>
</reference>
<comment type="caution">
    <text evidence="4">The sequence shown here is derived from an EMBL/GenBank/DDBJ whole genome shotgun (WGS) entry which is preliminary data.</text>
</comment>
<dbReference type="InterPro" id="IPR015202">
    <property type="entry name" value="GO-like_E_set"/>
</dbReference>
<evidence type="ECO:0000256" key="1">
    <source>
        <dbReference type="ARBA" id="ARBA00022729"/>
    </source>
</evidence>
<dbReference type="InterPro" id="IPR037293">
    <property type="entry name" value="Gal_Oxidase_central_sf"/>
</dbReference>
<evidence type="ECO:0000313" key="5">
    <source>
        <dbReference type="Proteomes" id="UP001457282"/>
    </source>
</evidence>
<dbReference type="PANTHER" id="PTHR32208:SF103">
    <property type="entry name" value="GALACTOSE OXIDASE-LIKE EARLY SET DOMAIN-CONTAINING PROTEIN"/>
    <property type="match status" value="1"/>
</dbReference>
<dbReference type="Proteomes" id="UP001457282">
    <property type="component" value="Unassembled WGS sequence"/>
</dbReference>
<dbReference type="AlphaFoldDB" id="A0AAW1YBT3"/>
<evidence type="ECO:0000259" key="3">
    <source>
        <dbReference type="Pfam" id="PF09118"/>
    </source>
</evidence>
<proteinExistence type="predicted"/>
<dbReference type="InterPro" id="IPR014756">
    <property type="entry name" value="Ig_E-set"/>
</dbReference>
<evidence type="ECO:0000259" key="2">
    <source>
        <dbReference type="Pfam" id="PF07250"/>
    </source>
</evidence>
<dbReference type="InterPro" id="IPR009880">
    <property type="entry name" value="Glyoxal_oxidase_N"/>
</dbReference>
<dbReference type="Pfam" id="PF07250">
    <property type="entry name" value="Glyoxal_oxid_N"/>
    <property type="match status" value="1"/>
</dbReference>
<feature type="domain" description="Galactose oxidase-like Early set" evidence="3">
    <location>
        <begin position="483"/>
        <end position="581"/>
    </location>
</feature>
<dbReference type="SUPFAM" id="SSF81296">
    <property type="entry name" value="E set domains"/>
    <property type="match status" value="1"/>
</dbReference>
<accession>A0AAW1YBT3</accession>
<keyword evidence="1" id="KW-0732">Signal</keyword>
<keyword evidence="5" id="KW-1185">Reference proteome</keyword>
<evidence type="ECO:0008006" key="6">
    <source>
        <dbReference type="Google" id="ProtNLM"/>
    </source>
</evidence>
<protein>
    <recommendedName>
        <fullName evidence="6">Galactose oxidase</fullName>
    </recommendedName>
</protein>
<feature type="domain" description="Glyoxal oxidase N-terminal" evidence="2">
    <location>
        <begin position="73"/>
        <end position="466"/>
    </location>
</feature>